<protein>
    <recommendedName>
        <fullName evidence="2">TIR domain-containing protein</fullName>
    </recommendedName>
</protein>
<reference evidence="3" key="2">
    <citation type="submission" date="2021-01" db="UniProtKB">
        <authorList>
            <consortium name="EnsemblPlants"/>
        </authorList>
    </citation>
    <scope>IDENTIFICATION</scope>
</reference>
<dbReference type="Gene3D" id="3.40.50.10140">
    <property type="entry name" value="Toll/interleukin-1 receptor homology (TIR) domain"/>
    <property type="match status" value="1"/>
</dbReference>
<gene>
    <name evidence="3" type="primary">LOC115961722</name>
</gene>
<dbReference type="GeneID" id="115961722"/>
<dbReference type="PANTHER" id="PTHR11017">
    <property type="entry name" value="LEUCINE-RICH REPEAT-CONTAINING PROTEIN"/>
    <property type="match status" value="1"/>
</dbReference>
<dbReference type="GO" id="GO:0006952">
    <property type="term" value="P:defense response"/>
    <property type="evidence" value="ECO:0007669"/>
    <property type="project" value="InterPro"/>
</dbReference>
<dbReference type="KEGG" id="qlo:115961722"/>
<dbReference type="InterPro" id="IPR035897">
    <property type="entry name" value="Toll_tir_struct_dom_sf"/>
</dbReference>
<dbReference type="SMART" id="SM00255">
    <property type="entry name" value="TIR"/>
    <property type="match status" value="1"/>
</dbReference>
<evidence type="ECO:0000313" key="3">
    <source>
        <dbReference type="EnsemblPlants" id="QL09p051032:mrna"/>
    </source>
</evidence>
<organism evidence="3 4">
    <name type="scientific">Quercus lobata</name>
    <name type="common">Valley oak</name>
    <dbReference type="NCBI Taxonomy" id="97700"/>
    <lineage>
        <taxon>Eukaryota</taxon>
        <taxon>Viridiplantae</taxon>
        <taxon>Streptophyta</taxon>
        <taxon>Embryophyta</taxon>
        <taxon>Tracheophyta</taxon>
        <taxon>Spermatophyta</taxon>
        <taxon>Magnoliopsida</taxon>
        <taxon>eudicotyledons</taxon>
        <taxon>Gunneridae</taxon>
        <taxon>Pentapetalae</taxon>
        <taxon>rosids</taxon>
        <taxon>fabids</taxon>
        <taxon>Fagales</taxon>
        <taxon>Fagaceae</taxon>
        <taxon>Quercus</taxon>
    </lineage>
</organism>
<feature type="domain" description="TIR" evidence="2">
    <location>
        <begin position="7"/>
        <end position="165"/>
    </location>
</feature>
<keyword evidence="1" id="KW-0520">NAD</keyword>
<reference evidence="3 4" key="1">
    <citation type="journal article" date="2016" name="G3 (Bethesda)">
        <title>First Draft Assembly and Annotation of the Genome of a California Endemic Oak Quercus lobata Nee (Fagaceae).</title>
        <authorList>
            <person name="Sork V.L."/>
            <person name="Fitz-Gibbon S.T."/>
            <person name="Puiu D."/>
            <person name="Crepeau M."/>
            <person name="Gugger P.F."/>
            <person name="Sherman R."/>
            <person name="Stevens K."/>
            <person name="Langley C.H."/>
            <person name="Pellegrini M."/>
            <person name="Salzberg S.L."/>
        </authorList>
    </citation>
    <scope>NUCLEOTIDE SEQUENCE [LARGE SCALE GENOMIC DNA]</scope>
    <source>
        <strain evidence="3 4">cv. SW786</strain>
    </source>
</reference>
<dbReference type="EMBL" id="LRBV02000009">
    <property type="status" value="NOT_ANNOTATED_CDS"/>
    <property type="molecule type" value="Genomic_DNA"/>
</dbReference>
<dbReference type="Gramene" id="QL09p051032:mrna">
    <property type="protein sequence ID" value="QL09p051032:mrna"/>
    <property type="gene ID" value="QL09p051032"/>
</dbReference>
<dbReference type="Pfam" id="PF01582">
    <property type="entry name" value="TIR"/>
    <property type="match status" value="1"/>
</dbReference>
<dbReference type="PANTHER" id="PTHR11017:SF479">
    <property type="entry name" value="DISEASE RESISTANCE PROTEIN (TIR-NBS-LRR CLASS) FAMILY"/>
    <property type="match status" value="1"/>
</dbReference>
<dbReference type="AlphaFoldDB" id="A0A7N2MLU7"/>
<sequence>MAGSFEYEYDVFVSYCEEDTRTSFAGHLFAAFDRKKIRAYRGEEAGPELLKEIETSNIAVVVFSKNYAASHLCLDELVKIMECKRLFNQRVIPIFYDVSPSEVRKQKGNLSEALLNGPEDKVNSWKVALTDAANLAGLHLKPYRPEPEFIEEIVEVIWKRLKGKSSTVQSRRQIDNPGVGVGVGVGEDSSIIISQNDASSVQNAIAEWSRLFFLALYRHFVVLIVATVSR</sequence>
<accession>A0A7N2MLU7</accession>
<dbReference type="InterPro" id="IPR000157">
    <property type="entry name" value="TIR_dom"/>
</dbReference>
<dbReference type="EnsemblPlants" id="QL09p051032:mrna">
    <property type="protein sequence ID" value="QL09p051032:mrna"/>
    <property type="gene ID" value="QL09p051032"/>
</dbReference>
<dbReference type="PROSITE" id="PS50104">
    <property type="entry name" value="TIR"/>
    <property type="match status" value="1"/>
</dbReference>
<dbReference type="GO" id="GO:0007165">
    <property type="term" value="P:signal transduction"/>
    <property type="evidence" value="ECO:0007669"/>
    <property type="project" value="InterPro"/>
</dbReference>
<proteinExistence type="predicted"/>
<evidence type="ECO:0000313" key="4">
    <source>
        <dbReference type="Proteomes" id="UP000594261"/>
    </source>
</evidence>
<dbReference type="OMA" id="YCEEDTR"/>
<dbReference type="InParanoid" id="A0A7N2MLU7"/>
<name>A0A7N2MLU7_QUELO</name>
<dbReference type="Proteomes" id="UP000594261">
    <property type="component" value="Chromosome 9"/>
</dbReference>
<evidence type="ECO:0000256" key="1">
    <source>
        <dbReference type="ARBA" id="ARBA00023027"/>
    </source>
</evidence>
<dbReference type="FunFam" id="3.40.50.10140:FF:000007">
    <property type="entry name" value="Disease resistance protein (TIR-NBS-LRR class)"/>
    <property type="match status" value="1"/>
</dbReference>
<keyword evidence="4" id="KW-1185">Reference proteome</keyword>
<dbReference type="InterPro" id="IPR044974">
    <property type="entry name" value="Disease_R_plants"/>
</dbReference>
<dbReference type="RefSeq" id="XP_030936510.1">
    <property type="nucleotide sequence ID" value="XM_031080650.1"/>
</dbReference>
<dbReference type="OrthoDB" id="10308689at2759"/>
<evidence type="ECO:0000259" key="2">
    <source>
        <dbReference type="PROSITE" id="PS50104"/>
    </source>
</evidence>
<dbReference type="SUPFAM" id="SSF52200">
    <property type="entry name" value="Toll/Interleukin receptor TIR domain"/>
    <property type="match status" value="1"/>
</dbReference>